<name>A0A7Y4GTP8_9BRAD</name>
<keyword evidence="2" id="KW-0378">Hydrolase</keyword>
<dbReference type="InterPro" id="IPR007569">
    <property type="entry name" value="DUF559"/>
</dbReference>
<keyword evidence="3" id="KW-1185">Reference proteome</keyword>
<dbReference type="EMBL" id="JAAVLX010000006">
    <property type="protein sequence ID" value="NOJ41706.1"/>
    <property type="molecule type" value="Genomic_DNA"/>
</dbReference>
<dbReference type="SUPFAM" id="SSF52980">
    <property type="entry name" value="Restriction endonuclease-like"/>
    <property type="match status" value="1"/>
</dbReference>
<dbReference type="AlphaFoldDB" id="A0A7Y4GTP8"/>
<keyword evidence="2" id="KW-0540">Nuclease</keyword>
<dbReference type="Pfam" id="PF04480">
    <property type="entry name" value="DUF559"/>
    <property type="match status" value="1"/>
</dbReference>
<evidence type="ECO:0000313" key="3">
    <source>
        <dbReference type="Proteomes" id="UP000544122"/>
    </source>
</evidence>
<proteinExistence type="predicted"/>
<comment type="caution">
    <text evidence="2">The sequence shown here is derived from an EMBL/GenBank/DDBJ whole genome shotgun (WGS) entry which is preliminary data.</text>
</comment>
<dbReference type="RefSeq" id="WP_171580961.1">
    <property type="nucleotide sequence ID" value="NZ_JAAVLX010000006.1"/>
</dbReference>
<evidence type="ECO:0000259" key="1">
    <source>
        <dbReference type="Pfam" id="PF04480"/>
    </source>
</evidence>
<dbReference type="InterPro" id="IPR011335">
    <property type="entry name" value="Restrct_endonuc-II-like"/>
</dbReference>
<dbReference type="CDD" id="cd01038">
    <property type="entry name" value="Endonuclease_DUF559"/>
    <property type="match status" value="1"/>
</dbReference>
<dbReference type="InterPro" id="IPR047216">
    <property type="entry name" value="Endonuclease_DUF559_bact"/>
</dbReference>
<accession>A0A7Y4GTP8</accession>
<sequence>MPHTPVSEIQRARAKQLRRAMTRAETLLWRHLKAGRLAGVGFRRQTPTGNYIADFAAHSCKIVVELDGESHDFEERVRHDAKRDGWFASRDYRVLRITNDDVMKNLEGVVLSILQAAEQAAPLSLTLPRKGGGNPAADAFLTEDNASLTDAGASLGYTNREKP</sequence>
<dbReference type="Gene3D" id="3.40.960.10">
    <property type="entry name" value="VSR Endonuclease"/>
    <property type="match status" value="1"/>
</dbReference>
<dbReference type="PANTHER" id="PTHR38590">
    <property type="entry name" value="BLL0828 PROTEIN"/>
    <property type="match status" value="1"/>
</dbReference>
<reference evidence="2 3" key="1">
    <citation type="submission" date="2020-03" db="EMBL/GenBank/DDBJ databases">
        <title>Bradyrhizobium diversity isolated from nodules of Indigofera sp.</title>
        <authorList>
            <person name="Klepa M."/>
            <person name="Helene L."/>
            <person name="Hungria M."/>
        </authorList>
    </citation>
    <scope>NUCLEOTIDE SEQUENCE [LARGE SCALE GENOMIC DNA]</scope>
    <source>
        <strain evidence="2 3">WSM 1791</strain>
    </source>
</reference>
<dbReference type="GO" id="GO:0004519">
    <property type="term" value="F:endonuclease activity"/>
    <property type="evidence" value="ECO:0007669"/>
    <property type="project" value="UniProtKB-KW"/>
</dbReference>
<evidence type="ECO:0000313" key="2">
    <source>
        <dbReference type="EMBL" id="NOJ41706.1"/>
    </source>
</evidence>
<feature type="domain" description="DUF559" evidence="1">
    <location>
        <begin position="10"/>
        <end position="116"/>
    </location>
</feature>
<keyword evidence="2" id="KW-0255">Endonuclease</keyword>
<dbReference type="PANTHER" id="PTHR38590:SF1">
    <property type="entry name" value="BLL0828 PROTEIN"/>
    <property type="match status" value="1"/>
</dbReference>
<protein>
    <submittedName>
        <fullName evidence="2">Endonuclease domain-containing protein</fullName>
    </submittedName>
</protein>
<organism evidence="2 3">
    <name type="scientific">Bradyrhizobium australiense</name>
    <dbReference type="NCBI Taxonomy" id="2721161"/>
    <lineage>
        <taxon>Bacteria</taxon>
        <taxon>Pseudomonadati</taxon>
        <taxon>Pseudomonadota</taxon>
        <taxon>Alphaproteobacteria</taxon>
        <taxon>Hyphomicrobiales</taxon>
        <taxon>Nitrobacteraceae</taxon>
        <taxon>Bradyrhizobium</taxon>
    </lineage>
</organism>
<gene>
    <name evidence="2" type="ORF">HCN58_19320</name>
</gene>
<dbReference type="Proteomes" id="UP000544122">
    <property type="component" value="Unassembled WGS sequence"/>
</dbReference>